<feature type="compositionally biased region" description="Acidic residues" evidence="1">
    <location>
        <begin position="65"/>
        <end position="77"/>
    </location>
</feature>
<keyword evidence="3" id="KW-1185">Reference proteome</keyword>
<gene>
    <name evidence="2" type="ORF">NDU88_004842</name>
</gene>
<evidence type="ECO:0000256" key="1">
    <source>
        <dbReference type="SAM" id="MobiDB-lite"/>
    </source>
</evidence>
<comment type="caution">
    <text evidence="2">The sequence shown here is derived from an EMBL/GenBank/DDBJ whole genome shotgun (WGS) entry which is preliminary data.</text>
</comment>
<accession>A0AAV7VL02</accession>
<feature type="compositionally biased region" description="Basic and acidic residues" evidence="1">
    <location>
        <begin position="14"/>
        <end position="57"/>
    </location>
</feature>
<dbReference type="Proteomes" id="UP001066276">
    <property type="component" value="Chromosome 2_1"/>
</dbReference>
<protein>
    <submittedName>
        <fullName evidence="2">Uncharacterized protein</fullName>
    </submittedName>
</protein>
<evidence type="ECO:0000313" key="3">
    <source>
        <dbReference type="Proteomes" id="UP001066276"/>
    </source>
</evidence>
<reference evidence="2" key="1">
    <citation type="journal article" date="2022" name="bioRxiv">
        <title>Sequencing and chromosome-scale assembly of the giantPleurodeles waltlgenome.</title>
        <authorList>
            <person name="Brown T."/>
            <person name="Elewa A."/>
            <person name="Iarovenko S."/>
            <person name="Subramanian E."/>
            <person name="Araus A.J."/>
            <person name="Petzold A."/>
            <person name="Susuki M."/>
            <person name="Suzuki K.-i.T."/>
            <person name="Hayashi T."/>
            <person name="Toyoda A."/>
            <person name="Oliveira C."/>
            <person name="Osipova E."/>
            <person name="Leigh N.D."/>
            <person name="Simon A."/>
            <person name="Yun M.H."/>
        </authorList>
    </citation>
    <scope>NUCLEOTIDE SEQUENCE</scope>
    <source>
        <strain evidence="2">20211129_DDA</strain>
        <tissue evidence="2">Liver</tissue>
    </source>
</reference>
<feature type="region of interest" description="Disordered" evidence="1">
    <location>
        <begin position="1"/>
        <end position="100"/>
    </location>
</feature>
<dbReference type="AlphaFoldDB" id="A0AAV7VL02"/>
<organism evidence="2 3">
    <name type="scientific">Pleurodeles waltl</name>
    <name type="common">Iberian ribbed newt</name>
    <dbReference type="NCBI Taxonomy" id="8319"/>
    <lineage>
        <taxon>Eukaryota</taxon>
        <taxon>Metazoa</taxon>
        <taxon>Chordata</taxon>
        <taxon>Craniata</taxon>
        <taxon>Vertebrata</taxon>
        <taxon>Euteleostomi</taxon>
        <taxon>Amphibia</taxon>
        <taxon>Batrachia</taxon>
        <taxon>Caudata</taxon>
        <taxon>Salamandroidea</taxon>
        <taxon>Salamandridae</taxon>
        <taxon>Pleurodelinae</taxon>
        <taxon>Pleurodeles</taxon>
    </lineage>
</organism>
<dbReference type="EMBL" id="JANPWB010000003">
    <property type="protein sequence ID" value="KAJ1201026.1"/>
    <property type="molecule type" value="Genomic_DNA"/>
</dbReference>
<sequence>MCSRLSTTPAPDAPDWRCPHGGHNGDDGFSRCQDNESRSALENPDVRVLKETKREDGFQGGGEKDAEETDNEEDAETQGDREEHEDADWRHWNSGGQRGVPFSRVAKYKFMKAIELPLFNPNGTQYKTSGHRGA</sequence>
<name>A0AAV7VL02_PLEWA</name>
<feature type="compositionally biased region" description="Basic and acidic residues" evidence="1">
    <location>
        <begin position="78"/>
        <end position="91"/>
    </location>
</feature>
<proteinExistence type="predicted"/>
<evidence type="ECO:0000313" key="2">
    <source>
        <dbReference type="EMBL" id="KAJ1201026.1"/>
    </source>
</evidence>